<dbReference type="GO" id="GO:0047617">
    <property type="term" value="F:fatty acyl-CoA hydrolase activity"/>
    <property type="evidence" value="ECO:0007669"/>
    <property type="project" value="TreeGrafter"/>
</dbReference>
<dbReference type="InterPro" id="IPR029069">
    <property type="entry name" value="HotDog_dom_sf"/>
</dbReference>
<dbReference type="PANTHER" id="PTHR31793:SF24">
    <property type="entry name" value="LONG-CHAIN ACYL-COA THIOESTERASE FADM"/>
    <property type="match status" value="1"/>
</dbReference>
<evidence type="ECO:0008006" key="5">
    <source>
        <dbReference type="Google" id="ProtNLM"/>
    </source>
</evidence>
<sequence>MSLDEPLAPLPQEGLGFASAWPVRGGDVDPYSRLRFDAVARYLQDIAEEELQAGFFHRTDPSWIVRRTVIDVIRPILWPDRVQLRRWCSAMSTRWTNMRVRITSEKGGLIETEGFWINIDESTNRPTRISDEGLAHLARTATEQRLRWRPWLTDAIPPESDTDLPFPVRATDIDQYNHVNNAVYWQAVEQFLVDFPKLVAGPHRAVVEYVAPVLARQHISVRSRYEPGDRTGHPGLRLWFVVGGAITTTVRIGPLPT</sequence>
<dbReference type="AlphaFoldDB" id="A0A161XBZ0"/>
<evidence type="ECO:0000259" key="1">
    <source>
        <dbReference type="Pfam" id="PF01643"/>
    </source>
</evidence>
<name>A0A161XBZ0_9NOCA</name>
<dbReference type="PANTHER" id="PTHR31793">
    <property type="entry name" value="4-HYDROXYBENZOYL-COA THIOESTERASE FAMILY MEMBER"/>
    <property type="match status" value="1"/>
</dbReference>
<dbReference type="STRING" id="455432.AWN90_39680"/>
<dbReference type="CDD" id="cd00586">
    <property type="entry name" value="4HBT"/>
    <property type="match status" value="1"/>
</dbReference>
<reference evidence="3 4" key="1">
    <citation type="submission" date="2016-04" db="EMBL/GenBank/DDBJ databases">
        <authorList>
            <person name="Evans L.H."/>
            <person name="Alamgir A."/>
            <person name="Owens N."/>
            <person name="Weber N.D."/>
            <person name="Virtaneva K."/>
            <person name="Barbian K."/>
            <person name="Babar A."/>
            <person name="Rosenke K."/>
        </authorList>
    </citation>
    <scope>NUCLEOTIDE SEQUENCE [LARGE SCALE GENOMIC DNA]</scope>
    <source>
        <strain evidence="3 4">IFM 0406</strain>
    </source>
</reference>
<dbReference type="EMBL" id="LWGR01000013">
    <property type="protein sequence ID" value="KZM70688.1"/>
    <property type="molecule type" value="Genomic_DNA"/>
</dbReference>
<dbReference type="GO" id="GO:0006633">
    <property type="term" value="P:fatty acid biosynthetic process"/>
    <property type="evidence" value="ECO:0007669"/>
    <property type="project" value="InterPro"/>
</dbReference>
<dbReference type="InterPro" id="IPR050563">
    <property type="entry name" value="4-hydroxybenzoyl-CoA_TE"/>
</dbReference>
<gene>
    <name evidence="3" type="ORF">AWN90_39680</name>
</gene>
<dbReference type="Pfam" id="PF01643">
    <property type="entry name" value="Acyl-ACP_TE"/>
    <property type="match status" value="1"/>
</dbReference>
<comment type="caution">
    <text evidence="3">The sequence shown here is derived from an EMBL/GenBank/DDBJ whole genome shotgun (WGS) entry which is preliminary data.</text>
</comment>
<accession>A0A161XBZ0</accession>
<dbReference type="Gene3D" id="3.10.129.10">
    <property type="entry name" value="Hotdog Thioesterase"/>
    <property type="match status" value="1"/>
</dbReference>
<proteinExistence type="predicted"/>
<keyword evidence="4" id="KW-1185">Reference proteome</keyword>
<dbReference type="Pfam" id="PF20791">
    <property type="entry name" value="Acyl-ACP_TE_C"/>
    <property type="match status" value="1"/>
</dbReference>
<protein>
    <recommendedName>
        <fullName evidence="5">Acyl-ACP thioesterase</fullName>
    </recommendedName>
</protein>
<dbReference type="InterPro" id="IPR002864">
    <property type="entry name" value="Acyl-ACP_thioesterase_NHD"/>
</dbReference>
<evidence type="ECO:0000259" key="2">
    <source>
        <dbReference type="Pfam" id="PF20791"/>
    </source>
</evidence>
<feature type="domain" description="Acyl-ACP thioesterase N-terminal hotdog" evidence="1">
    <location>
        <begin position="16"/>
        <end position="135"/>
    </location>
</feature>
<dbReference type="SUPFAM" id="SSF54637">
    <property type="entry name" value="Thioesterase/thiol ester dehydrase-isomerase"/>
    <property type="match status" value="2"/>
</dbReference>
<feature type="domain" description="Acyl-ACP thioesterase-like C-terminal" evidence="2">
    <location>
        <begin position="159"/>
        <end position="221"/>
    </location>
</feature>
<evidence type="ECO:0000313" key="3">
    <source>
        <dbReference type="EMBL" id="KZM70688.1"/>
    </source>
</evidence>
<dbReference type="InterPro" id="IPR049427">
    <property type="entry name" value="Acyl-ACP_TE_C"/>
</dbReference>
<dbReference type="RefSeq" id="WP_067594095.1">
    <property type="nucleotide sequence ID" value="NZ_JABMCZ010000003.1"/>
</dbReference>
<dbReference type="Proteomes" id="UP000076512">
    <property type="component" value="Unassembled WGS sequence"/>
</dbReference>
<evidence type="ECO:0000313" key="4">
    <source>
        <dbReference type="Proteomes" id="UP000076512"/>
    </source>
</evidence>
<organism evidence="3 4">
    <name type="scientific">Nocardia terpenica</name>
    <dbReference type="NCBI Taxonomy" id="455432"/>
    <lineage>
        <taxon>Bacteria</taxon>
        <taxon>Bacillati</taxon>
        <taxon>Actinomycetota</taxon>
        <taxon>Actinomycetes</taxon>
        <taxon>Mycobacteriales</taxon>
        <taxon>Nocardiaceae</taxon>
        <taxon>Nocardia</taxon>
    </lineage>
</organism>